<dbReference type="Pfam" id="PF14255">
    <property type="entry name" value="Zn_ribbon_21"/>
    <property type="match status" value="1"/>
</dbReference>
<keyword evidence="2" id="KW-1185">Reference proteome</keyword>
<evidence type="ECO:0008006" key="3">
    <source>
        <dbReference type="Google" id="ProtNLM"/>
    </source>
</evidence>
<reference evidence="1 2" key="1">
    <citation type="submission" date="2014-06" db="EMBL/GenBank/DDBJ databases">
        <title>Draft genome sequence of Idiomarina sp. MCCC 1A10513.</title>
        <authorList>
            <person name="Du J."/>
            <person name="Lai Q."/>
            <person name="Shao Z."/>
        </authorList>
    </citation>
    <scope>NUCLEOTIDE SEQUENCE [LARGE SCALE GENOMIC DNA]</scope>
    <source>
        <strain evidence="1 2">MCCC 1A10513</strain>
    </source>
</reference>
<evidence type="ECO:0000313" key="2">
    <source>
        <dbReference type="Proteomes" id="UP000053718"/>
    </source>
</evidence>
<dbReference type="Proteomes" id="UP000053718">
    <property type="component" value="Unassembled WGS sequence"/>
</dbReference>
<proteinExistence type="predicted"/>
<comment type="caution">
    <text evidence="1">The sequence shown here is derived from an EMBL/GenBank/DDBJ whole genome shotgun (WGS) entry which is preliminary data.</text>
</comment>
<dbReference type="InterPro" id="IPR017143">
    <property type="entry name" value="UCP037225"/>
</dbReference>
<name>A0A094IQD2_9GAMM</name>
<dbReference type="OrthoDB" id="9814566at2"/>
<sequence>MNTEKLHDAAVRCPHCGHNIHLAIDASQGAQDYQDECPACGSDVHLAIEVDELHDKIIVKIDPDE</sequence>
<evidence type="ECO:0000313" key="1">
    <source>
        <dbReference type="EMBL" id="KFZ29865.1"/>
    </source>
</evidence>
<dbReference type="RefSeq" id="WP_034729733.1">
    <property type="nucleotide sequence ID" value="NZ_JPIN01000001.1"/>
</dbReference>
<protein>
    <recommendedName>
        <fullName evidence="3">Zn-ribbon protein</fullName>
    </recommendedName>
</protein>
<dbReference type="InterPro" id="IPR025990">
    <property type="entry name" value="zinc_ribbon_bacterial"/>
</dbReference>
<dbReference type="STRING" id="1517416.IDAT_01860"/>
<organism evidence="1 2">
    <name type="scientific">Pseudidiomarina atlantica</name>
    <dbReference type="NCBI Taxonomy" id="1517416"/>
    <lineage>
        <taxon>Bacteria</taxon>
        <taxon>Pseudomonadati</taxon>
        <taxon>Pseudomonadota</taxon>
        <taxon>Gammaproteobacteria</taxon>
        <taxon>Alteromonadales</taxon>
        <taxon>Idiomarinaceae</taxon>
        <taxon>Pseudidiomarina</taxon>
    </lineage>
</organism>
<dbReference type="eggNOG" id="ENOG50331EB">
    <property type="taxonomic scope" value="Bacteria"/>
</dbReference>
<dbReference type="EMBL" id="JPIN01000001">
    <property type="protein sequence ID" value="KFZ29865.1"/>
    <property type="molecule type" value="Genomic_DNA"/>
</dbReference>
<accession>A0A094IQD2</accession>
<dbReference type="AlphaFoldDB" id="A0A094IQD2"/>
<gene>
    <name evidence="1" type="ORF">IDAT_01860</name>
</gene>
<dbReference type="PIRSF" id="PIRSF037225">
    <property type="entry name" value="UCP037225"/>
    <property type="match status" value="1"/>
</dbReference>